<evidence type="ECO:0000313" key="2">
    <source>
        <dbReference type="Proteomes" id="UP000030645"/>
    </source>
</evidence>
<reference evidence="2" key="1">
    <citation type="submission" date="2013-01" db="EMBL/GenBank/DDBJ databases">
        <title>Draft Genome Sequence of a Mulberry Tree, Morus notabilis C.K. Schneid.</title>
        <authorList>
            <person name="He N."/>
            <person name="Zhao S."/>
        </authorList>
    </citation>
    <scope>NUCLEOTIDE SEQUENCE</scope>
</reference>
<dbReference type="EMBL" id="KE625211">
    <property type="protein sequence ID" value="EXC51513.1"/>
    <property type="molecule type" value="Genomic_DNA"/>
</dbReference>
<keyword evidence="2" id="KW-1185">Reference proteome</keyword>
<proteinExistence type="predicted"/>
<dbReference type="Proteomes" id="UP000030645">
    <property type="component" value="Unassembled WGS sequence"/>
</dbReference>
<dbReference type="AlphaFoldDB" id="W9SPU0"/>
<protein>
    <submittedName>
        <fullName evidence="1">Uncharacterized protein</fullName>
    </submittedName>
</protein>
<evidence type="ECO:0000313" key="1">
    <source>
        <dbReference type="EMBL" id="EXC51513.1"/>
    </source>
</evidence>
<sequence>MVSSIHVLPMAVKKTRYQLLEFTNKTNLADGKLALVSSMSVMLHGEGNLTRDSGVIDVKVLSSSIWQADENNAMKLRDQQGTALQHWLLCNVKI</sequence>
<name>W9SPU0_9ROSA</name>
<gene>
    <name evidence="1" type="ORF">L484_000074</name>
</gene>
<accession>W9SPU0</accession>
<organism evidence="1 2">
    <name type="scientific">Morus notabilis</name>
    <dbReference type="NCBI Taxonomy" id="981085"/>
    <lineage>
        <taxon>Eukaryota</taxon>
        <taxon>Viridiplantae</taxon>
        <taxon>Streptophyta</taxon>
        <taxon>Embryophyta</taxon>
        <taxon>Tracheophyta</taxon>
        <taxon>Spermatophyta</taxon>
        <taxon>Magnoliopsida</taxon>
        <taxon>eudicotyledons</taxon>
        <taxon>Gunneridae</taxon>
        <taxon>Pentapetalae</taxon>
        <taxon>rosids</taxon>
        <taxon>fabids</taxon>
        <taxon>Rosales</taxon>
        <taxon>Moraceae</taxon>
        <taxon>Moreae</taxon>
        <taxon>Morus</taxon>
    </lineage>
</organism>